<gene>
    <name evidence="1" type="ORF">GCM10012287_02820</name>
</gene>
<dbReference type="RefSeq" id="WP_189035172.1">
    <property type="nucleotide sequence ID" value="NZ_BMMP01000001.1"/>
</dbReference>
<keyword evidence="2" id="KW-1185">Reference proteome</keyword>
<reference evidence="2" key="1">
    <citation type="journal article" date="2019" name="Int. J. Syst. Evol. Microbiol.">
        <title>The Global Catalogue of Microorganisms (GCM) 10K type strain sequencing project: providing services to taxonomists for standard genome sequencing and annotation.</title>
        <authorList>
            <consortium name="The Broad Institute Genomics Platform"/>
            <consortium name="The Broad Institute Genome Sequencing Center for Infectious Disease"/>
            <person name="Wu L."/>
            <person name="Ma J."/>
        </authorList>
    </citation>
    <scope>NUCLEOTIDE SEQUENCE [LARGE SCALE GENOMIC DNA]</scope>
    <source>
        <strain evidence="2">CGMCC 4.7178</strain>
    </source>
</reference>
<comment type="caution">
    <text evidence="1">The sequence shown here is derived from an EMBL/GenBank/DDBJ whole genome shotgun (WGS) entry which is preliminary data.</text>
</comment>
<evidence type="ECO:0000313" key="1">
    <source>
        <dbReference type="EMBL" id="GGO42292.1"/>
    </source>
</evidence>
<evidence type="ECO:0000313" key="2">
    <source>
        <dbReference type="Proteomes" id="UP000631535"/>
    </source>
</evidence>
<sequence>MGQHVTGLRRLAFPDGQGKTIYIQNGGAGIMAAVADGIEEGALNDAKAVLEMARHAMGPDGGDPQVLRFVAARLADALHDALRVAQARGERLPQPEE</sequence>
<dbReference type="EMBL" id="BMMP01000001">
    <property type="protein sequence ID" value="GGO42292.1"/>
    <property type="molecule type" value="Genomic_DNA"/>
</dbReference>
<name>A0ABQ2LRN3_9ACTN</name>
<accession>A0ABQ2LRN3</accession>
<protein>
    <submittedName>
        <fullName evidence="1">Uncharacterized protein</fullName>
    </submittedName>
</protein>
<dbReference type="Proteomes" id="UP000631535">
    <property type="component" value="Unassembled WGS sequence"/>
</dbReference>
<organism evidence="1 2">
    <name type="scientific">Streptomyces daqingensis</name>
    <dbReference type="NCBI Taxonomy" id="1472640"/>
    <lineage>
        <taxon>Bacteria</taxon>
        <taxon>Bacillati</taxon>
        <taxon>Actinomycetota</taxon>
        <taxon>Actinomycetes</taxon>
        <taxon>Kitasatosporales</taxon>
        <taxon>Streptomycetaceae</taxon>
        <taxon>Streptomyces</taxon>
    </lineage>
</organism>
<proteinExistence type="predicted"/>